<dbReference type="SUPFAM" id="SSF103473">
    <property type="entry name" value="MFS general substrate transporter"/>
    <property type="match status" value="1"/>
</dbReference>
<dbReference type="InterPro" id="IPR050189">
    <property type="entry name" value="MFS_Efflux_Transporters"/>
</dbReference>
<dbReference type="OrthoDB" id="8708623at2"/>
<sequence>MKNINTFGIATLMLISMLTIMVGSVISPSLIAINDNLNFQFDSGLLITLPSLGVVLFSSITGGLLKKLGSFKLLCLGLVPYAIFGFGGAFLHNSYLLIADRLLLGAAAVAVQIAATAIIAENFLGAHRMKIIAWQGMAIEGGGVLFLSLGGLLGEMHWSYPFYIYLIALICLLLSFLLLPKHAPDMTEQTKDKPETTHTNEKYLVFSIFLGSLFAMIIFFVSFIHLPEYLPKTFQFSESKTGYVMAGISFIAVITASQMPKIARAISSGATVAIGFLFFMIGYFIFGVGNTEAFIYAGACMLGIGFGLSIPTLNHMMVEVSSFKSRGKNLGLYSIGVFGGQFLSTFLGFIFVETTTLFLATGCIALVICLLLFILFRKYPL</sequence>
<dbReference type="PANTHER" id="PTHR43124:SF3">
    <property type="entry name" value="CHLORAMPHENICOL EFFLUX PUMP RV0191"/>
    <property type="match status" value="1"/>
</dbReference>
<dbReference type="GO" id="GO:0005886">
    <property type="term" value="C:plasma membrane"/>
    <property type="evidence" value="ECO:0007669"/>
    <property type="project" value="UniProtKB-SubCell"/>
</dbReference>
<feature type="transmembrane region" description="Helical" evidence="6">
    <location>
        <begin position="160"/>
        <end position="179"/>
    </location>
</feature>
<gene>
    <name evidence="8" type="ORF">SAMN05216480_10632</name>
</gene>
<dbReference type="InterPro" id="IPR020846">
    <property type="entry name" value="MFS_dom"/>
</dbReference>
<dbReference type="PROSITE" id="PS50850">
    <property type="entry name" value="MFS"/>
    <property type="match status" value="1"/>
</dbReference>
<evidence type="ECO:0000313" key="9">
    <source>
        <dbReference type="Proteomes" id="UP000199138"/>
    </source>
</evidence>
<evidence type="ECO:0000256" key="4">
    <source>
        <dbReference type="ARBA" id="ARBA00022989"/>
    </source>
</evidence>
<dbReference type="RefSeq" id="WP_093024928.1">
    <property type="nucleotide sequence ID" value="NZ_FPBK01000006.1"/>
</dbReference>
<dbReference type="STRING" id="1224947.SAMN05216480_10632"/>
<dbReference type="EMBL" id="FPBK01000006">
    <property type="protein sequence ID" value="SFU52631.1"/>
    <property type="molecule type" value="Genomic_DNA"/>
</dbReference>
<feature type="transmembrane region" description="Helical" evidence="6">
    <location>
        <begin position="269"/>
        <end position="288"/>
    </location>
</feature>
<dbReference type="GO" id="GO:0022857">
    <property type="term" value="F:transmembrane transporter activity"/>
    <property type="evidence" value="ECO:0007669"/>
    <property type="project" value="InterPro"/>
</dbReference>
<comment type="subcellular location">
    <subcellularLocation>
        <location evidence="1">Cell membrane</location>
        <topology evidence="1">Multi-pass membrane protein</topology>
    </subcellularLocation>
</comment>
<feature type="transmembrane region" description="Helical" evidence="6">
    <location>
        <begin position="357"/>
        <end position="376"/>
    </location>
</feature>
<dbReference type="InterPro" id="IPR011701">
    <property type="entry name" value="MFS"/>
</dbReference>
<name>A0A1I7GW25_9FLAO</name>
<evidence type="ECO:0000256" key="6">
    <source>
        <dbReference type="SAM" id="Phobius"/>
    </source>
</evidence>
<dbReference type="InterPro" id="IPR036259">
    <property type="entry name" value="MFS_trans_sf"/>
</dbReference>
<organism evidence="8 9">
    <name type="scientific">Pustulibacterium marinum</name>
    <dbReference type="NCBI Taxonomy" id="1224947"/>
    <lineage>
        <taxon>Bacteria</taxon>
        <taxon>Pseudomonadati</taxon>
        <taxon>Bacteroidota</taxon>
        <taxon>Flavobacteriia</taxon>
        <taxon>Flavobacteriales</taxon>
        <taxon>Flavobacteriaceae</taxon>
        <taxon>Pustulibacterium</taxon>
    </lineage>
</organism>
<feature type="transmembrane region" description="Helical" evidence="6">
    <location>
        <begin position="294"/>
        <end position="318"/>
    </location>
</feature>
<evidence type="ECO:0000256" key="1">
    <source>
        <dbReference type="ARBA" id="ARBA00004651"/>
    </source>
</evidence>
<dbReference type="CDD" id="cd17473">
    <property type="entry name" value="MFS_arabinose_efflux_permease_like"/>
    <property type="match status" value="1"/>
</dbReference>
<accession>A0A1I7GW25</accession>
<dbReference type="Proteomes" id="UP000199138">
    <property type="component" value="Unassembled WGS sequence"/>
</dbReference>
<evidence type="ECO:0000256" key="2">
    <source>
        <dbReference type="ARBA" id="ARBA00022475"/>
    </source>
</evidence>
<feature type="domain" description="Major facilitator superfamily (MFS) profile" evidence="7">
    <location>
        <begin position="8"/>
        <end position="380"/>
    </location>
</feature>
<feature type="transmembrane region" description="Helical" evidence="6">
    <location>
        <begin position="12"/>
        <end position="33"/>
    </location>
</feature>
<evidence type="ECO:0000256" key="3">
    <source>
        <dbReference type="ARBA" id="ARBA00022692"/>
    </source>
</evidence>
<evidence type="ECO:0000256" key="5">
    <source>
        <dbReference type="ARBA" id="ARBA00023136"/>
    </source>
</evidence>
<feature type="transmembrane region" description="Helical" evidence="6">
    <location>
        <begin position="102"/>
        <end position="120"/>
    </location>
</feature>
<dbReference type="Gene3D" id="1.20.1250.20">
    <property type="entry name" value="MFS general substrate transporter like domains"/>
    <property type="match status" value="1"/>
</dbReference>
<keyword evidence="3 6" id="KW-0812">Transmembrane</keyword>
<feature type="transmembrane region" description="Helical" evidence="6">
    <location>
        <begin position="45"/>
        <end position="64"/>
    </location>
</feature>
<evidence type="ECO:0000259" key="7">
    <source>
        <dbReference type="PROSITE" id="PS50850"/>
    </source>
</evidence>
<keyword evidence="2" id="KW-1003">Cell membrane</keyword>
<dbReference type="PANTHER" id="PTHR43124">
    <property type="entry name" value="PURINE EFFLUX PUMP PBUE"/>
    <property type="match status" value="1"/>
</dbReference>
<dbReference type="AlphaFoldDB" id="A0A1I7GW25"/>
<evidence type="ECO:0000313" key="8">
    <source>
        <dbReference type="EMBL" id="SFU52631.1"/>
    </source>
</evidence>
<feature type="transmembrane region" description="Helical" evidence="6">
    <location>
        <begin position="330"/>
        <end position="351"/>
    </location>
</feature>
<proteinExistence type="predicted"/>
<feature type="transmembrane region" description="Helical" evidence="6">
    <location>
        <begin position="132"/>
        <end position="154"/>
    </location>
</feature>
<keyword evidence="9" id="KW-1185">Reference proteome</keyword>
<feature type="transmembrane region" description="Helical" evidence="6">
    <location>
        <begin position="241"/>
        <end position="257"/>
    </location>
</feature>
<protein>
    <submittedName>
        <fullName evidence="8">Predicted arabinose efflux permease, MFS family</fullName>
    </submittedName>
</protein>
<reference evidence="8 9" key="1">
    <citation type="submission" date="2016-10" db="EMBL/GenBank/DDBJ databases">
        <authorList>
            <person name="de Groot N.N."/>
        </authorList>
    </citation>
    <scope>NUCLEOTIDE SEQUENCE [LARGE SCALE GENOMIC DNA]</scope>
    <source>
        <strain evidence="8 9">CGMCC 1.12333</strain>
    </source>
</reference>
<dbReference type="Pfam" id="PF07690">
    <property type="entry name" value="MFS_1"/>
    <property type="match status" value="1"/>
</dbReference>
<feature type="transmembrane region" description="Helical" evidence="6">
    <location>
        <begin position="71"/>
        <end position="90"/>
    </location>
</feature>
<feature type="transmembrane region" description="Helical" evidence="6">
    <location>
        <begin position="203"/>
        <end position="226"/>
    </location>
</feature>
<keyword evidence="5 6" id="KW-0472">Membrane</keyword>
<keyword evidence="4 6" id="KW-1133">Transmembrane helix</keyword>